<keyword evidence="1" id="KW-0472">Membrane</keyword>
<dbReference type="Pfam" id="PF26059">
    <property type="entry name" value="DUF8020"/>
    <property type="match status" value="1"/>
</dbReference>
<keyword evidence="2" id="KW-0732">Signal</keyword>
<keyword evidence="5" id="KW-1185">Reference proteome</keyword>
<feature type="chain" id="PRO_5046783345" description="DUF8020 domain-containing protein" evidence="2">
    <location>
        <begin position="27"/>
        <end position="229"/>
    </location>
</feature>
<organism evidence="4 5">
    <name type="scientific">Nocardia albiluteola</name>
    <dbReference type="NCBI Taxonomy" id="2842303"/>
    <lineage>
        <taxon>Bacteria</taxon>
        <taxon>Bacillati</taxon>
        <taxon>Actinomycetota</taxon>
        <taxon>Actinomycetes</taxon>
        <taxon>Mycobacteriales</taxon>
        <taxon>Nocardiaceae</taxon>
        <taxon>Nocardia</taxon>
    </lineage>
</organism>
<proteinExistence type="predicted"/>
<dbReference type="EMBL" id="JAHKNI010000005">
    <property type="protein sequence ID" value="MBU3063471.1"/>
    <property type="molecule type" value="Genomic_DNA"/>
</dbReference>
<evidence type="ECO:0000313" key="5">
    <source>
        <dbReference type="Proteomes" id="UP000733379"/>
    </source>
</evidence>
<name>A0ABS6AZJ1_9NOCA</name>
<feature type="transmembrane region" description="Helical" evidence="1">
    <location>
        <begin position="153"/>
        <end position="177"/>
    </location>
</feature>
<evidence type="ECO:0000259" key="3">
    <source>
        <dbReference type="Pfam" id="PF26059"/>
    </source>
</evidence>
<evidence type="ECO:0000256" key="1">
    <source>
        <dbReference type="SAM" id="Phobius"/>
    </source>
</evidence>
<sequence>MSLRSAALTAALAACVATATATTAHAAPAPASPVLHYVIDRNAHTLTGTIDNGRFALVDRNLVVRDYAGNDIATVPLDLDIGGVIHAVGQQISDGGRSLRITAPVVALKPVASPLEDQLAMNDLINSVNFGMSAGAIAGTAIGALIGTGVGVLVAGATCLVISVACVLAVLPIVALAGGVGGVLGLAAGGAPGVLVGAANYVQTMLAPPGQSKYASQIPALAPQSVPSR</sequence>
<comment type="caution">
    <text evidence="4">The sequence shown here is derived from an EMBL/GenBank/DDBJ whole genome shotgun (WGS) entry which is preliminary data.</text>
</comment>
<feature type="signal peptide" evidence="2">
    <location>
        <begin position="1"/>
        <end position="26"/>
    </location>
</feature>
<feature type="domain" description="DUF8020" evidence="3">
    <location>
        <begin position="36"/>
        <end position="103"/>
    </location>
</feature>
<dbReference type="RefSeq" id="WP_215918342.1">
    <property type="nucleotide sequence ID" value="NZ_JAHKNI010000005.1"/>
</dbReference>
<accession>A0ABS6AZJ1</accession>
<evidence type="ECO:0000313" key="4">
    <source>
        <dbReference type="EMBL" id="MBU3063471.1"/>
    </source>
</evidence>
<protein>
    <recommendedName>
        <fullName evidence="3">DUF8020 domain-containing protein</fullName>
    </recommendedName>
</protein>
<evidence type="ECO:0000256" key="2">
    <source>
        <dbReference type="SAM" id="SignalP"/>
    </source>
</evidence>
<keyword evidence="1" id="KW-1133">Transmembrane helix</keyword>
<keyword evidence="1" id="KW-0812">Transmembrane</keyword>
<gene>
    <name evidence="4" type="ORF">KO481_18280</name>
</gene>
<reference evidence="4 5" key="1">
    <citation type="submission" date="2021-06" db="EMBL/GenBank/DDBJ databases">
        <title>Actinomycetes sequencing.</title>
        <authorList>
            <person name="Shan Q."/>
        </authorList>
    </citation>
    <scope>NUCLEOTIDE SEQUENCE [LARGE SCALE GENOMIC DNA]</scope>
    <source>
        <strain evidence="4 5">NEAU-G5</strain>
    </source>
</reference>
<dbReference type="Proteomes" id="UP000733379">
    <property type="component" value="Unassembled WGS sequence"/>
</dbReference>
<feature type="transmembrane region" description="Helical" evidence="1">
    <location>
        <begin position="183"/>
        <end position="202"/>
    </location>
</feature>
<dbReference type="InterPro" id="IPR058333">
    <property type="entry name" value="DUF8020"/>
</dbReference>
<dbReference type="PROSITE" id="PS51257">
    <property type="entry name" value="PROKAR_LIPOPROTEIN"/>
    <property type="match status" value="1"/>
</dbReference>
<feature type="transmembrane region" description="Helical" evidence="1">
    <location>
        <begin position="124"/>
        <end position="146"/>
    </location>
</feature>